<dbReference type="PANTHER" id="PTHR30399:SF1">
    <property type="entry name" value="UTP PYROPHOSPHATASE"/>
    <property type="match status" value="1"/>
</dbReference>
<evidence type="ECO:0000259" key="1">
    <source>
        <dbReference type="Pfam" id="PF01863"/>
    </source>
</evidence>
<reference evidence="2" key="2">
    <citation type="journal article" date="2021" name="PeerJ">
        <title>Extensive microbial diversity within the chicken gut microbiome revealed by metagenomics and culture.</title>
        <authorList>
            <person name="Gilroy R."/>
            <person name="Ravi A."/>
            <person name="Getino M."/>
            <person name="Pursley I."/>
            <person name="Horton D.L."/>
            <person name="Alikhan N.F."/>
            <person name="Baker D."/>
            <person name="Gharbi K."/>
            <person name="Hall N."/>
            <person name="Watson M."/>
            <person name="Adriaenssens E.M."/>
            <person name="Foster-Nyarko E."/>
            <person name="Jarju S."/>
            <person name="Secka A."/>
            <person name="Antonio M."/>
            <person name="Oren A."/>
            <person name="Chaudhuri R.R."/>
            <person name="La Ragione R."/>
            <person name="Hildebrand F."/>
            <person name="Pallen M.J."/>
        </authorList>
    </citation>
    <scope>NUCLEOTIDE SEQUENCE</scope>
    <source>
        <strain evidence="2">E3-2379</strain>
    </source>
</reference>
<dbReference type="PANTHER" id="PTHR30399">
    <property type="entry name" value="UNCHARACTERIZED PROTEIN YGJP"/>
    <property type="match status" value="1"/>
</dbReference>
<dbReference type="EMBL" id="JADIML010000050">
    <property type="protein sequence ID" value="MBO8462619.1"/>
    <property type="molecule type" value="Genomic_DNA"/>
</dbReference>
<evidence type="ECO:0000313" key="2">
    <source>
        <dbReference type="EMBL" id="MBO8462619.1"/>
    </source>
</evidence>
<organism evidence="2 3">
    <name type="scientific">Candidatus Scybalomonas excrementavium</name>
    <dbReference type="NCBI Taxonomy" id="2840943"/>
    <lineage>
        <taxon>Bacteria</taxon>
        <taxon>Bacillati</taxon>
        <taxon>Bacillota</taxon>
        <taxon>Clostridia</taxon>
        <taxon>Lachnospirales</taxon>
        <taxon>Lachnospiraceae</taxon>
        <taxon>Lachnospiraceae incertae sedis</taxon>
        <taxon>Candidatus Scybalomonas</taxon>
    </lineage>
</organism>
<dbReference type="InterPro" id="IPR053136">
    <property type="entry name" value="UTP_pyrophosphatase-like"/>
</dbReference>
<comment type="caution">
    <text evidence="2">The sequence shown here is derived from an EMBL/GenBank/DDBJ whole genome shotgun (WGS) entry which is preliminary data.</text>
</comment>
<feature type="domain" description="YgjP-like metallopeptidase" evidence="1">
    <location>
        <begin position="12"/>
        <end position="221"/>
    </location>
</feature>
<protein>
    <submittedName>
        <fullName evidence="2">M48 family metallopeptidase</fullName>
    </submittedName>
</protein>
<dbReference type="AlphaFoldDB" id="A0A9D9N704"/>
<dbReference type="Pfam" id="PF01863">
    <property type="entry name" value="YgjP-like"/>
    <property type="match status" value="1"/>
</dbReference>
<name>A0A9D9N704_9FIRM</name>
<dbReference type="Gene3D" id="3.30.2010.10">
    <property type="entry name" value="Metalloproteases ('zincins'), catalytic domain"/>
    <property type="match status" value="1"/>
</dbReference>
<sequence length="243" mass="28480">MIKYELKRTKRKTIGIQITIEGAVIVTAPYNVSERMIRHVIKEKEAWIRKKQEDIQKARKQLAGSMEFLKDKLLYLGTTYPVDIVLGAEFYKMTAGLYGEKIYIMACVFDEIKMKHTLEEWYRIEAKKIIEDRVALYQEQIGVIPNSIRIKAQKTRWGSASTKGNLNFNWRLIMAPVEIIDYVVIHELCHLKEMNHSKAFWSLVETCDSNYKKHRNWLKEHGALLEASIHNLTLVNPKEKIKE</sequence>
<gene>
    <name evidence="2" type="ORF">IAC13_01660</name>
</gene>
<dbReference type="InterPro" id="IPR002725">
    <property type="entry name" value="YgjP-like_metallopeptidase"/>
</dbReference>
<reference evidence="2" key="1">
    <citation type="submission" date="2020-10" db="EMBL/GenBank/DDBJ databases">
        <authorList>
            <person name="Gilroy R."/>
        </authorList>
    </citation>
    <scope>NUCLEOTIDE SEQUENCE</scope>
    <source>
        <strain evidence="2">E3-2379</strain>
    </source>
</reference>
<dbReference type="Proteomes" id="UP000823618">
    <property type="component" value="Unassembled WGS sequence"/>
</dbReference>
<accession>A0A9D9N704</accession>
<proteinExistence type="predicted"/>
<dbReference type="CDD" id="cd07344">
    <property type="entry name" value="M48_yhfN_like"/>
    <property type="match status" value="1"/>
</dbReference>
<evidence type="ECO:0000313" key="3">
    <source>
        <dbReference type="Proteomes" id="UP000823618"/>
    </source>
</evidence>